<evidence type="ECO:0000259" key="1">
    <source>
        <dbReference type="Pfam" id="PF00460"/>
    </source>
</evidence>
<protein>
    <recommendedName>
        <fullName evidence="1">Flagellar basal body rod protein N-terminal domain-containing protein</fullName>
    </recommendedName>
</protein>
<dbReference type="EMBL" id="VSSQ01072810">
    <property type="protein sequence ID" value="MPN24091.1"/>
    <property type="molecule type" value="Genomic_DNA"/>
</dbReference>
<evidence type="ECO:0000313" key="2">
    <source>
        <dbReference type="EMBL" id="MPN24091.1"/>
    </source>
</evidence>
<organism evidence="2">
    <name type="scientific">bioreactor metagenome</name>
    <dbReference type="NCBI Taxonomy" id="1076179"/>
    <lineage>
        <taxon>unclassified sequences</taxon>
        <taxon>metagenomes</taxon>
        <taxon>ecological metagenomes</taxon>
    </lineage>
</organism>
<sequence length="48" mass="5498">MNRSLYSGVSGLKAHQTRMDVIGNNISNVNIWLQGKSRYLQRRLLPDP</sequence>
<dbReference type="InterPro" id="IPR001444">
    <property type="entry name" value="Flag_bb_rod_N"/>
</dbReference>
<reference evidence="2" key="1">
    <citation type="submission" date="2019-08" db="EMBL/GenBank/DDBJ databases">
        <authorList>
            <person name="Kucharzyk K."/>
            <person name="Murdoch R.W."/>
            <person name="Higgins S."/>
            <person name="Loffler F."/>
        </authorList>
    </citation>
    <scope>NUCLEOTIDE SEQUENCE</scope>
</reference>
<accession>A0A645GB12</accession>
<name>A0A645GB12_9ZZZZ</name>
<dbReference type="AlphaFoldDB" id="A0A645GB12"/>
<gene>
    <name evidence="2" type="ORF">SDC9_171485</name>
</gene>
<proteinExistence type="predicted"/>
<comment type="caution">
    <text evidence="2">The sequence shown here is derived from an EMBL/GenBank/DDBJ whole genome shotgun (WGS) entry which is preliminary data.</text>
</comment>
<feature type="domain" description="Flagellar basal body rod protein N-terminal" evidence="1">
    <location>
        <begin position="5"/>
        <end position="30"/>
    </location>
</feature>
<dbReference type="Pfam" id="PF00460">
    <property type="entry name" value="Flg_bb_rod"/>
    <property type="match status" value="1"/>
</dbReference>